<dbReference type="AlphaFoldDB" id="A0A2R4CGH3"/>
<keyword evidence="5" id="KW-1185">Reference proteome</keyword>
<dbReference type="RefSeq" id="WP_107143893.1">
    <property type="nucleotide sequence ID" value="NZ_CP028324.1"/>
</dbReference>
<evidence type="ECO:0000313" key="5">
    <source>
        <dbReference type="Proteomes" id="UP000240505"/>
    </source>
</evidence>
<reference evidence="4 5" key="1">
    <citation type="submission" date="2018-03" db="EMBL/GenBank/DDBJ databases">
        <title>Massilia armeniaca sp. nov., isolated from desert soil.</title>
        <authorList>
            <person name="Huang H."/>
            <person name="Ren M."/>
        </authorList>
    </citation>
    <scope>NUCLEOTIDE SEQUENCE [LARGE SCALE GENOMIC DNA]</scope>
    <source>
        <strain evidence="4 5">ZMN-3</strain>
    </source>
</reference>
<feature type="signal peptide" evidence="1">
    <location>
        <begin position="1"/>
        <end position="20"/>
    </location>
</feature>
<evidence type="ECO:0000256" key="1">
    <source>
        <dbReference type="SAM" id="SignalP"/>
    </source>
</evidence>
<dbReference type="Pfam" id="PF16024">
    <property type="entry name" value="DUF4785_1st"/>
    <property type="match status" value="1"/>
</dbReference>
<dbReference type="Gene3D" id="2.60.40.3870">
    <property type="entry name" value="Uncharacterised protein PF16024, DUF4785"/>
    <property type="match status" value="1"/>
</dbReference>
<organism evidence="4 5">
    <name type="scientific">Pseudoduganella armeniaca</name>
    <dbReference type="NCBI Taxonomy" id="2072590"/>
    <lineage>
        <taxon>Bacteria</taxon>
        <taxon>Pseudomonadati</taxon>
        <taxon>Pseudomonadota</taxon>
        <taxon>Betaproteobacteria</taxon>
        <taxon>Burkholderiales</taxon>
        <taxon>Oxalobacteraceae</taxon>
        <taxon>Telluria group</taxon>
        <taxon>Pseudoduganella</taxon>
    </lineage>
</organism>
<evidence type="ECO:0008006" key="6">
    <source>
        <dbReference type="Google" id="ProtNLM"/>
    </source>
</evidence>
<feature type="chain" id="PRO_5015320411" description="DUF4785 family protein" evidence="1">
    <location>
        <begin position="21"/>
        <end position="444"/>
    </location>
</feature>
<feature type="domain" description="DUF4785" evidence="2">
    <location>
        <begin position="49"/>
        <end position="193"/>
    </location>
</feature>
<dbReference type="KEGG" id="masz:C9I28_25195"/>
<proteinExistence type="predicted"/>
<dbReference type="InterPro" id="IPR031979">
    <property type="entry name" value="DUF4785_N"/>
</dbReference>
<accession>A0A2R4CGH3</accession>
<protein>
    <recommendedName>
        <fullName evidence="6">DUF4785 family protein</fullName>
    </recommendedName>
</protein>
<dbReference type="Pfam" id="PF20943">
    <property type="entry name" value="DUF4785_3rd"/>
    <property type="match status" value="1"/>
</dbReference>
<dbReference type="InterPro" id="IPR048295">
    <property type="entry name" value="DUF4785_C"/>
</dbReference>
<dbReference type="Gene3D" id="2.60.120.1370">
    <property type="match status" value="1"/>
</dbReference>
<gene>
    <name evidence="4" type="ORF">C9I28_25195</name>
</gene>
<dbReference type="EMBL" id="CP028324">
    <property type="protein sequence ID" value="AVR98560.1"/>
    <property type="molecule type" value="Genomic_DNA"/>
</dbReference>
<sequence>MTMQLKLLAALCCTTLAAHAELLPQKAGDLTPAALRAAPAAATLAAKMPAVTREPVSFSWASRADVAAPQPFVAQSREAYFTVTGAELEQGVALPTTAPRAIVRLQPVGEASIRENEAIHPSALILIDAAGRERSAGDGMETLVSADRLAKADLPFASGTSAFRLGADVGSGPVRMRAQGLNPGQRYLVNVVEPDSPLALTMQTTSAAYLQGQQLTVLAQLQHLTDKVAPGRIDAKLVAPTGRSYPLEFKRGADGRMAAVVAPAAADAAEPGLWEVQANVEANVKGQRALRSTRFAVPVALPTAKLTRSADLAGENGALTVKLGVEAASAGRYEVRGVLYGTVQGNLQPLAVGNAAQWVEPGQATIGLPFDAALLAGSTGPYELRDLQLLDQGRLAVLQRQQVALTIAESDVAKLLPQRSAVALPSSARLKKDVDAGAGTGDVQ</sequence>
<feature type="domain" description="DUF4785" evidence="3">
    <location>
        <begin position="303"/>
        <end position="406"/>
    </location>
</feature>
<evidence type="ECO:0000313" key="4">
    <source>
        <dbReference type="EMBL" id="AVR98560.1"/>
    </source>
</evidence>
<evidence type="ECO:0000259" key="2">
    <source>
        <dbReference type="Pfam" id="PF16024"/>
    </source>
</evidence>
<name>A0A2R4CGH3_9BURK</name>
<evidence type="ECO:0000259" key="3">
    <source>
        <dbReference type="Pfam" id="PF20943"/>
    </source>
</evidence>
<dbReference type="OrthoDB" id="5935982at2"/>
<keyword evidence="1" id="KW-0732">Signal</keyword>
<dbReference type="Proteomes" id="UP000240505">
    <property type="component" value="Chromosome"/>
</dbReference>